<accession>A0ABY6LNQ2</accession>
<evidence type="ECO:0000313" key="2">
    <source>
        <dbReference type="Proteomes" id="UP001235939"/>
    </source>
</evidence>
<dbReference type="Proteomes" id="UP001235939">
    <property type="component" value="Chromosome 22"/>
</dbReference>
<dbReference type="PANTHER" id="PTHR21261">
    <property type="entry name" value="BEAT PROTEIN"/>
    <property type="match status" value="1"/>
</dbReference>
<proteinExistence type="predicted"/>
<dbReference type="EMBL" id="CP092884">
    <property type="protein sequence ID" value="UYV82703.1"/>
    <property type="molecule type" value="Genomic_DNA"/>
</dbReference>
<evidence type="ECO:0000313" key="1">
    <source>
        <dbReference type="EMBL" id="UYV82703.1"/>
    </source>
</evidence>
<sequence length="146" mass="16932">MSRNILNTPRIPWFRDFGPHRNRDCFDFITSYVRGYEFGRIYQAELNRAERKSRYDYSGKLAGDIGRHVRVKNSLSVERLAKSGKQYVYLKDIDLNTAGVYRCEVSAEAPSFKTAEDEKEMKVYGTSTSDPEVFINNIYNCQTCNT</sequence>
<name>A0ABY6LNQ2_9ARAC</name>
<dbReference type="PANTHER" id="PTHR21261:SF15">
    <property type="entry name" value="BEATEN PATH IIIA, ISOFORM D-RELATED"/>
    <property type="match status" value="1"/>
</dbReference>
<reference evidence="1 2" key="1">
    <citation type="submission" date="2022-03" db="EMBL/GenBank/DDBJ databases">
        <title>A chromosomal length assembly of Cordylochernes scorpioides.</title>
        <authorList>
            <person name="Zeh D."/>
            <person name="Zeh J."/>
        </authorList>
    </citation>
    <scope>NUCLEOTIDE SEQUENCE [LARGE SCALE GENOMIC DNA]</scope>
    <source>
        <strain evidence="1">IN4F17</strain>
        <tissue evidence="1">Whole Body</tissue>
    </source>
</reference>
<organism evidence="1 2">
    <name type="scientific">Cordylochernes scorpioides</name>
    <dbReference type="NCBI Taxonomy" id="51811"/>
    <lineage>
        <taxon>Eukaryota</taxon>
        <taxon>Metazoa</taxon>
        <taxon>Ecdysozoa</taxon>
        <taxon>Arthropoda</taxon>
        <taxon>Chelicerata</taxon>
        <taxon>Arachnida</taxon>
        <taxon>Pseudoscorpiones</taxon>
        <taxon>Cheliferoidea</taxon>
        <taxon>Chernetidae</taxon>
        <taxon>Cordylochernes</taxon>
    </lineage>
</organism>
<gene>
    <name evidence="1" type="ORF">LAZ67_22000627</name>
</gene>
<keyword evidence="2" id="KW-1185">Reference proteome</keyword>
<protein>
    <submittedName>
        <fullName evidence="1">Uncharacterized protein</fullName>
    </submittedName>
</protein>